<comment type="caution">
    <text evidence="1">The sequence shown here is derived from an EMBL/GenBank/DDBJ whole genome shotgun (WGS) entry which is preliminary data.</text>
</comment>
<evidence type="ECO:0000313" key="1">
    <source>
        <dbReference type="EMBL" id="GMI42037.1"/>
    </source>
</evidence>
<accession>A0A9W7LAK2</accession>
<evidence type="ECO:0000313" key="2">
    <source>
        <dbReference type="Proteomes" id="UP001165065"/>
    </source>
</evidence>
<name>A0A9W7LAK2_9STRA</name>
<dbReference type="EMBL" id="BRYA01000164">
    <property type="protein sequence ID" value="GMI42037.1"/>
    <property type="molecule type" value="Genomic_DNA"/>
</dbReference>
<dbReference type="AlphaFoldDB" id="A0A9W7LAK2"/>
<dbReference type="Proteomes" id="UP001165065">
    <property type="component" value="Unassembled WGS sequence"/>
</dbReference>
<sequence length="148" mass="16236">MTETSGAFNVKTSGWDGIISVGDALTIYYTPPDNYFSDPSTPLLFYGGFNSYDGSAPPLTLPLTPCWDDNDFAKGEYKCHLTVPNFARSIKFAVTDGVRYDTGPGTEEGEWFEIHVTNVQVEGEGGDVRLMRHDPITKAMTLLGVVEN</sequence>
<keyword evidence="2" id="KW-1185">Reference proteome</keyword>
<proteinExistence type="predicted"/>
<reference evidence="2" key="1">
    <citation type="journal article" date="2023" name="Commun. Biol.">
        <title>Genome analysis of Parmales, the sister group of diatoms, reveals the evolutionary specialization of diatoms from phago-mixotrophs to photoautotrophs.</title>
        <authorList>
            <person name="Ban H."/>
            <person name="Sato S."/>
            <person name="Yoshikawa S."/>
            <person name="Yamada K."/>
            <person name="Nakamura Y."/>
            <person name="Ichinomiya M."/>
            <person name="Sato N."/>
            <person name="Blanc-Mathieu R."/>
            <person name="Endo H."/>
            <person name="Kuwata A."/>
            <person name="Ogata H."/>
        </authorList>
    </citation>
    <scope>NUCLEOTIDE SEQUENCE [LARGE SCALE GENOMIC DNA]</scope>
</reference>
<protein>
    <submittedName>
        <fullName evidence="1">Uncharacterized protein</fullName>
    </submittedName>
</protein>
<organism evidence="1 2">
    <name type="scientific">Triparma columacea</name>
    <dbReference type="NCBI Taxonomy" id="722753"/>
    <lineage>
        <taxon>Eukaryota</taxon>
        <taxon>Sar</taxon>
        <taxon>Stramenopiles</taxon>
        <taxon>Ochrophyta</taxon>
        <taxon>Bolidophyceae</taxon>
        <taxon>Parmales</taxon>
        <taxon>Triparmaceae</taxon>
        <taxon>Triparma</taxon>
    </lineage>
</organism>
<dbReference type="OrthoDB" id="196384at2759"/>
<gene>
    <name evidence="1" type="ORF">TrCOL_g3290</name>
</gene>